<name>A0A438JB48_VITVI</name>
<evidence type="ECO:0000313" key="1">
    <source>
        <dbReference type="EMBL" id="RVX06198.1"/>
    </source>
</evidence>
<dbReference type="Proteomes" id="UP000288805">
    <property type="component" value="Unassembled WGS sequence"/>
</dbReference>
<organism evidence="1 2">
    <name type="scientific">Vitis vinifera</name>
    <name type="common">Grape</name>
    <dbReference type="NCBI Taxonomy" id="29760"/>
    <lineage>
        <taxon>Eukaryota</taxon>
        <taxon>Viridiplantae</taxon>
        <taxon>Streptophyta</taxon>
        <taxon>Embryophyta</taxon>
        <taxon>Tracheophyta</taxon>
        <taxon>Spermatophyta</taxon>
        <taxon>Magnoliopsida</taxon>
        <taxon>eudicotyledons</taxon>
        <taxon>Gunneridae</taxon>
        <taxon>Pentapetalae</taxon>
        <taxon>rosids</taxon>
        <taxon>Vitales</taxon>
        <taxon>Vitaceae</taxon>
        <taxon>Viteae</taxon>
        <taxon>Vitis</taxon>
    </lineage>
</organism>
<dbReference type="AlphaFoldDB" id="A0A438JB48"/>
<evidence type="ECO:0000313" key="2">
    <source>
        <dbReference type="Proteomes" id="UP000288805"/>
    </source>
</evidence>
<gene>
    <name evidence="1" type="ORF">CK203_027586</name>
</gene>
<reference evidence="1 2" key="1">
    <citation type="journal article" date="2018" name="PLoS Genet.">
        <title>Population sequencing reveals clonal diversity and ancestral inbreeding in the grapevine cultivar Chardonnay.</title>
        <authorList>
            <person name="Roach M.J."/>
            <person name="Johnson D.L."/>
            <person name="Bohlmann J."/>
            <person name="van Vuuren H.J."/>
            <person name="Jones S.J."/>
            <person name="Pretorius I.S."/>
            <person name="Schmidt S.A."/>
            <person name="Borneman A.R."/>
        </authorList>
    </citation>
    <scope>NUCLEOTIDE SEQUENCE [LARGE SCALE GENOMIC DNA]</scope>
    <source>
        <strain evidence="2">cv. Chardonnay</strain>
        <tissue evidence="1">Leaf</tissue>
    </source>
</reference>
<dbReference type="EMBL" id="QGNW01000052">
    <property type="protein sequence ID" value="RVX06198.1"/>
    <property type="molecule type" value="Genomic_DNA"/>
</dbReference>
<protein>
    <submittedName>
        <fullName evidence="1">Uncharacterized protein</fullName>
    </submittedName>
</protein>
<accession>A0A438JB48</accession>
<sequence>MGLGALASCVWLGLGLFIPGITDLLTLSLGTINQYENSSNSLRLGHAITQVKPQLINVPYESLNFQDPFFCITECTNCTTFIFFKKFSKIGGQISWSGAQLYSLSLDKFHFHVRVQQVGRKLKIIAAAPLGRAVLKLVCARWLIVHHELSILTGLCHLHWSTPKVV</sequence>
<comment type="caution">
    <text evidence="1">The sequence shown here is derived from an EMBL/GenBank/DDBJ whole genome shotgun (WGS) entry which is preliminary data.</text>
</comment>
<proteinExistence type="predicted"/>